<evidence type="ECO:0000256" key="1">
    <source>
        <dbReference type="ARBA" id="ARBA00010394"/>
    </source>
</evidence>
<dbReference type="PIRSF" id="PIRSF005673">
    <property type="entry name" value="Importin_alpha"/>
    <property type="match status" value="1"/>
</dbReference>
<protein>
    <recommendedName>
        <fullName evidence="5">Importin subunit alpha</fullName>
    </recommendedName>
</protein>
<proteinExistence type="inferred from homology"/>
<dbReference type="AlphaFoldDB" id="A0A1B0C8S2"/>
<dbReference type="Pfam" id="PF00514">
    <property type="entry name" value="Arm"/>
    <property type="match status" value="11"/>
</dbReference>
<feature type="repeat" description="ARM" evidence="6">
    <location>
        <begin position="114"/>
        <end position="157"/>
    </location>
</feature>
<keyword evidence="3" id="KW-0677">Repeat</keyword>
<dbReference type="InterPro" id="IPR002652">
    <property type="entry name" value="Importin-a_IBB"/>
</dbReference>
<dbReference type="VEuPathDB" id="VectorBase:LLOJ000344"/>
<dbReference type="EMBL" id="AJWK01001329">
    <property type="status" value="NOT_ANNOTATED_CDS"/>
    <property type="molecule type" value="Genomic_DNA"/>
</dbReference>
<dbReference type="PROSITE" id="PS51214">
    <property type="entry name" value="IBB"/>
    <property type="match status" value="1"/>
</dbReference>
<dbReference type="GO" id="GO:0061608">
    <property type="term" value="F:nuclear import signal receptor activity"/>
    <property type="evidence" value="ECO:0007669"/>
    <property type="project" value="InterPro"/>
</dbReference>
<dbReference type="Gene3D" id="1.25.10.10">
    <property type="entry name" value="Leucine-rich Repeat Variant"/>
    <property type="match status" value="2"/>
</dbReference>
<feature type="repeat" description="ARM" evidence="6">
    <location>
        <begin position="157"/>
        <end position="185"/>
    </location>
</feature>
<dbReference type="VEuPathDB" id="VectorBase:LLONM1_010759"/>
<dbReference type="Pfam" id="PF01749">
    <property type="entry name" value="IBB"/>
    <property type="match status" value="1"/>
</dbReference>
<dbReference type="GO" id="GO:0006607">
    <property type="term" value="P:NLS-bearing protein import into nucleus"/>
    <property type="evidence" value="ECO:0007669"/>
    <property type="project" value="UniProtKB-ARBA"/>
</dbReference>
<dbReference type="InterPro" id="IPR016024">
    <property type="entry name" value="ARM-type_fold"/>
</dbReference>
<name>A0A1B0C8S2_LUTLO</name>
<accession>A0A1B0C8S2</accession>
<dbReference type="InterPro" id="IPR011989">
    <property type="entry name" value="ARM-like"/>
</dbReference>
<evidence type="ECO:0000313" key="10">
    <source>
        <dbReference type="Proteomes" id="UP000092461"/>
    </source>
</evidence>
<keyword evidence="10" id="KW-1185">Reference proteome</keyword>
<evidence type="ECO:0000313" key="9">
    <source>
        <dbReference type="EnsemblMetazoa" id="LLOJ000344-PA"/>
    </source>
</evidence>
<dbReference type="SUPFAM" id="SSF48371">
    <property type="entry name" value="ARM repeat"/>
    <property type="match status" value="2"/>
</dbReference>
<evidence type="ECO:0000256" key="6">
    <source>
        <dbReference type="PROSITE-ProRule" id="PRU00259"/>
    </source>
</evidence>
<dbReference type="FunFam" id="1.25.10.10:FF:000009">
    <property type="entry name" value="Importin subunit alpha"/>
    <property type="match status" value="2"/>
</dbReference>
<dbReference type="InterPro" id="IPR036975">
    <property type="entry name" value="Importin-a_IBB_sf"/>
</dbReference>
<feature type="repeat" description="ARM" evidence="6">
    <location>
        <begin position="452"/>
        <end position="486"/>
    </location>
</feature>
<reference evidence="9" key="1">
    <citation type="submission" date="2020-05" db="UniProtKB">
        <authorList>
            <consortium name="EnsemblMetazoa"/>
        </authorList>
    </citation>
    <scope>IDENTIFICATION</scope>
    <source>
        <strain evidence="9">Jacobina</strain>
    </source>
</reference>
<dbReference type="FunFam" id="1.20.5.690:FF:000001">
    <property type="entry name" value="Importin subunit alpha"/>
    <property type="match status" value="1"/>
</dbReference>
<keyword evidence="2 5" id="KW-0813">Transport</keyword>
<dbReference type="InterPro" id="IPR000225">
    <property type="entry name" value="Armadillo"/>
</dbReference>
<evidence type="ECO:0000259" key="8">
    <source>
        <dbReference type="PROSITE" id="PS51214"/>
    </source>
</evidence>
<dbReference type="InterPro" id="IPR024931">
    <property type="entry name" value="Importin_alpha"/>
</dbReference>
<keyword evidence="4 5" id="KW-0653">Protein transport</keyword>
<dbReference type="GO" id="GO:0005634">
    <property type="term" value="C:nucleus"/>
    <property type="evidence" value="ECO:0007669"/>
    <property type="project" value="UniProtKB-ARBA"/>
</dbReference>
<feature type="region of interest" description="Disordered" evidence="7">
    <location>
        <begin position="1"/>
        <end position="22"/>
    </location>
</feature>
<dbReference type="Proteomes" id="UP000092461">
    <property type="component" value="Unassembled WGS sequence"/>
</dbReference>
<dbReference type="EnsemblMetazoa" id="LLOJ000344-RA">
    <property type="protein sequence ID" value="LLOJ000344-PA"/>
    <property type="gene ID" value="LLOJ000344"/>
</dbReference>
<comment type="similarity">
    <text evidence="1 5">Belongs to the importin alpha family.</text>
</comment>
<dbReference type="PROSITE" id="PS50176">
    <property type="entry name" value="ARM_REPEAT"/>
    <property type="match status" value="3"/>
</dbReference>
<dbReference type="EMBL" id="AJWK01001328">
    <property type="status" value="NOT_ANNOTATED_CDS"/>
    <property type="molecule type" value="Genomic_DNA"/>
</dbReference>
<evidence type="ECO:0000256" key="3">
    <source>
        <dbReference type="ARBA" id="ARBA00022737"/>
    </source>
</evidence>
<organism evidence="9 10">
    <name type="scientific">Lutzomyia longipalpis</name>
    <name type="common">Sand fly</name>
    <dbReference type="NCBI Taxonomy" id="7200"/>
    <lineage>
        <taxon>Eukaryota</taxon>
        <taxon>Metazoa</taxon>
        <taxon>Ecdysozoa</taxon>
        <taxon>Arthropoda</taxon>
        <taxon>Hexapoda</taxon>
        <taxon>Insecta</taxon>
        <taxon>Pterygota</taxon>
        <taxon>Neoptera</taxon>
        <taxon>Endopterygota</taxon>
        <taxon>Diptera</taxon>
        <taxon>Nematocera</taxon>
        <taxon>Psychodoidea</taxon>
        <taxon>Psychodidae</taxon>
        <taxon>Lutzomyia</taxon>
        <taxon>Lutzomyia</taxon>
    </lineage>
</organism>
<dbReference type="Gene3D" id="1.20.5.690">
    <property type="entry name" value="Importin-alpha, importin-beta-binding domain"/>
    <property type="match status" value="1"/>
</dbReference>
<dbReference type="GO" id="GO:0005737">
    <property type="term" value="C:cytoplasm"/>
    <property type="evidence" value="ECO:0007669"/>
    <property type="project" value="InterPro"/>
</dbReference>
<feature type="compositionally biased region" description="Basic residues" evidence="7">
    <location>
        <begin position="1"/>
        <end position="10"/>
    </location>
</feature>
<dbReference type="PANTHER" id="PTHR23316">
    <property type="entry name" value="IMPORTIN ALPHA"/>
    <property type="match status" value="1"/>
</dbReference>
<dbReference type="SMART" id="SM00185">
    <property type="entry name" value="ARM"/>
    <property type="match status" value="11"/>
</dbReference>
<evidence type="ECO:0000256" key="7">
    <source>
        <dbReference type="SAM" id="MobiDB-lite"/>
    </source>
</evidence>
<feature type="domain" description="IBB" evidence="8">
    <location>
        <begin position="1"/>
        <end position="52"/>
    </location>
</feature>
<evidence type="ECO:0000256" key="4">
    <source>
        <dbReference type="ARBA" id="ARBA00022927"/>
    </source>
</evidence>
<evidence type="ECO:0000256" key="5">
    <source>
        <dbReference type="PIRNR" id="PIRNR005673"/>
    </source>
</evidence>
<sequence length="587" mass="64832">MSSAHKHRYKNMGMDSTELRRRREEEGIQIRKQKREQQLIKRRNVNTQVINCDVDPMGVVGEGSSFEGNAVVKKEMVMAIYSDNEQEQLTATQKFRKLLSREPNPPIDDVIQTGIVPRFVEFLKNEKNSTLQFEAAWALTNIASGTSQQTRIVIDAGAVPIFIRLLSSPFEDVQEQAVWALGNIAGDSSECRDNVLDSNVLEPLLHVLSNATRLTMTKNAVWTLSNLCRGKNPPPDFSKVSKALPALAGIIYHTDPDVLSDSCWAISYLSDGPNDRIQTVIDSGVCRRLVELLIPFEDVQEQAVWALGNIAGDSSECRDNVLDSNVLEPLLHVLSNATRLTMTKNAVWTLSNLCRGKNPPPDFSKVSKALPALAGIIYHTDPDVLSDSCWAISYLSDGPNDRIQTVIDSGVCRRLVELLMHNEQGVVSAALRTVGNIVTGDDMQTQLILNCGVLPCLVNLLMSSKDSIRKEACWTVSNITAGNRQQIQAVIDMKIFPILIDILQKAEFKTKKEVAWAITNATTGGTPEQIKYFVQIGCIPPLCDLLTVADPKIVQVALNGLENILKAGDQRNIKPNPYAVAIEECYG</sequence>
<evidence type="ECO:0000256" key="2">
    <source>
        <dbReference type="ARBA" id="ARBA00022448"/>
    </source>
</evidence>